<evidence type="ECO:0000256" key="2">
    <source>
        <dbReference type="ARBA" id="ARBA00022927"/>
    </source>
</evidence>
<keyword evidence="3" id="KW-0812">Transmembrane</keyword>
<keyword evidence="1" id="KW-0813">Transport</keyword>
<evidence type="ECO:0000313" key="4">
    <source>
        <dbReference type="EMBL" id="CAD8185906.1"/>
    </source>
</evidence>
<protein>
    <submittedName>
        <fullName evidence="4">Uncharacterized protein</fullName>
    </submittedName>
</protein>
<dbReference type="EMBL" id="CAJJDO010000086">
    <property type="protein sequence ID" value="CAD8185906.1"/>
    <property type="molecule type" value="Genomic_DNA"/>
</dbReference>
<evidence type="ECO:0000256" key="3">
    <source>
        <dbReference type="SAM" id="Phobius"/>
    </source>
</evidence>
<evidence type="ECO:0000256" key="1">
    <source>
        <dbReference type="ARBA" id="ARBA00022448"/>
    </source>
</evidence>
<keyword evidence="5" id="KW-1185">Reference proteome</keyword>
<comment type="caution">
    <text evidence="4">The sequence shown here is derived from an EMBL/GenBank/DDBJ whole genome shotgun (WGS) entry which is preliminary data.</text>
</comment>
<dbReference type="FunFam" id="1.25.10.10:FF:001016">
    <property type="entry name" value="Importin subunit alpha"/>
    <property type="match status" value="1"/>
</dbReference>
<sequence>MKNSQKLNVTQKIQQIYNYQEMLEQEQISKQLKDQLLLIFNTSNEQITIKNALEIIKSENFLETHKALIQLRKTLSVLFFQQFNKNFDQEQIFTNELVPLLFYLIQYGSTYIIKLEATQIISIFAGGKSHISRIIFENGIVQLAFSIFQNDNPELSILIMIILGKLAGDSIQYRDSILQLCNLDTIIMKMEQRYETTYVWCLANMCIGRPSPKFELIKPAFNLFIKVLMYEPTQINIKMMNDSIWALGYMLDGEPTRINILIEQGIIKKLIQLMHQCNFVSILRIFECIFQGNQEQIRYLLECGFLSQIRNILDPKSREKSGNMIQTFAATETLFKVLSNQNFLISLFNSLLDENSEIRGDALEMIGNAIQHGTNEDVNQMVKNKLINRILGMLELAQEKEISSHHLKKGLEILIKILRKGEIRSRDRQNNQLMEKMQYKSYYPLNRMTLRNMLTSLNRNSPYEYIKIIKLYPIFPLRMITLFILIPFVVKAIFQYTVNYGEVKTLFNINDALEAELILLESSEEAQCSLLSPTIQFQEQTIHRLSEYTDSDTNDLLIDMITINDEVQIGLTANSNLLYFYNSTNTTTLQKLSINIEQEILPQLLYSPQQLIIIYPKIAYSVDIQQGNVWKLIPTFQGRNNRYYSKIINSFLISAVGTDGLDIYRNQTLLNTLNTVTIGIQQIDFRDFAIYQFNDRKFLIFILCKINGIVVVELSILREQQITYKLLLKQIGPRSDGIVIDLFDESNVFVAYKSTHYYYLIHYNIEPYNKKWSSIARYNISNRIIDIDVNENYVLVQGTYNHHFIQYKKQLKSVSFRLGSVKQFVTSQNYIYGTTSNYLFKFHPLIQPYSIKCYIESDQKFIRQKYKLLYKTQLNWQSTEFEVLFNQMPFSISTNLIILILILSFILLLGILIVYQFKQYQHTNNERLNLELRIQYLPQNRASKLLMPHTFRTNQQHVDQKMNTMNFTDETIYPKDKKIF</sequence>
<proteinExistence type="predicted"/>
<dbReference type="GO" id="GO:0015031">
    <property type="term" value="P:protein transport"/>
    <property type="evidence" value="ECO:0007669"/>
    <property type="project" value="UniProtKB-KW"/>
</dbReference>
<gene>
    <name evidence="4" type="ORF">PPENT_87.1.T0860060</name>
</gene>
<organism evidence="4 5">
    <name type="scientific">Paramecium pentaurelia</name>
    <dbReference type="NCBI Taxonomy" id="43138"/>
    <lineage>
        <taxon>Eukaryota</taxon>
        <taxon>Sar</taxon>
        <taxon>Alveolata</taxon>
        <taxon>Ciliophora</taxon>
        <taxon>Intramacronucleata</taxon>
        <taxon>Oligohymenophorea</taxon>
        <taxon>Peniculida</taxon>
        <taxon>Parameciidae</taxon>
        <taxon>Paramecium</taxon>
    </lineage>
</organism>
<dbReference type="PANTHER" id="PTHR23316">
    <property type="entry name" value="IMPORTIN ALPHA"/>
    <property type="match status" value="1"/>
</dbReference>
<dbReference type="OrthoDB" id="307740at2759"/>
<reference evidence="4" key="1">
    <citation type="submission" date="2021-01" db="EMBL/GenBank/DDBJ databases">
        <authorList>
            <consortium name="Genoscope - CEA"/>
            <person name="William W."/>
        </authorList>
    </citation>
    <scope>NUCLEOTIDE SEQUENCE</scope>
</reference>
<feature type="transmembrane region" description="Helical" evidence="3">
    <location>
        <begin position="896"/>
        <end position="917"/>
    </location>
</feature>
<dbReference type="AlphaFoldDB" id="A0A8S1WJC4"/>
<keyword evidence="3" id="KW-0472">Membrane</keyword>
<accession>A0A8S1WJC4</accession>
<keyword evidence="3" id="KW-1133">Transmembrane helix</keyword>
<evidence type="ECO:0000313" key="5">
    <source>
        <dbReference type="Proteomes" id="UP000689195"/>
    </source>
</evidence>
<name>A0A8S1WJC4_9CILI</name>
<dbReference type="Proteomes" id="UP000689195">
    <property type="component" value="Unassembled WGS sequence"/>
</dbReference>
<keyword evidence="2" id="KW-0653">Protein transport</keyword>